<feature type="region of interest" description="Disordered" evidence="11">
    <location>
        <begin position="460"/>
        <end position="480"/>
    </location>
</feature>
<evidence type="ECO:0000256" key="11">
    <source>
        <dbReference type="SAM" id="MobiDB-lite"/>
    </source>
</evidence>
<reference evidence="13" key="1">
    <citation type="journal article" date="2018" name="PLoS Negl. Trop. Dis.">
        <title>Sialome diversity of ticks revealed by RNAseq of single tick salivary glands.</title>
        <authorList>
            <person name="Perner J."/>
            <person name="Kropackova S."/>
            <person name="Kopacek P."/>
            <person name="Ribeiro J.M."/>
        </authorList>
    </citation>
    <scope>NUCLEOTIDE SEQUENCE</scope>
    <source>
        <strain evidence="13">Siblings of single egg batch collected in Ceske Budejovice</strain>
        <tissue evidence="13">Salivary glands</tissue>
    </source>
</reference>
<evidence type="ECO:0000256" key="3">
    <source>
        <dbReference type="ARBA" id="ARBA00022737"/>
    </source>
</evidence>
<feature type="region of interest" description="Disordered" evidence="11">
    <location>
        <begin position="243"/>
        <end position="268"/>
    </location>
</feature>
<keyword evidence="4 10" id="KW-0863">Zinc-finger</keyword>
<dbReference type="InterPro" id="IPR055127">
    <property type="entry name" value="YEATS2_3HBD"/>
</dbReference>
<dbReference type="Pfam" id="PF13894">
    <property type="entry name" value="zf-C2H2_4"/>
    <property type="match status" value="1"/>
</dbReference>
<dbReference type="PANTHER" id="PTHR24384:SF189">
    <property type="entry name" value="C2H2-TYPE DOMAIN-CONTAINING PROTEIN-RELATED"/>
    <property type="match status" value="1"/>
</dbReference>
<feature type="region of interest" description="Disordered" evidence="11">
    <location>
        <begin position="150"/>
        <end position="171"/>
    </location>
</feature>
<protein>
    <submittedName>
        <fullName evidence="13">Putative zn finger</fullName>
    </submittedName>
</protein>
<name>A0A147BC91_IXORI</name>
<organism evidence="13">
    <name type="scientific">Ixodes ricinus</name>
    <name type="common">Common tick</name>
    <name type="synonym">Acarus ricinus</name>
    <dbReference type="NCBI Taxonomy" id="34613"/>
    <lineage>
        <taxon>Eukaryota</taxon>
        <taxon>Metazoa</taxon>
        <taxon>Ecdysozoa</taxon>
        <taxon>Arthropoda</taxon>
        <taxon>Chelicerata</taxon>
        <taxon>Arachnida</taxon>
        <taxon>Acari</taxon>
        <taxon>Parasitiformes</taxon>
        <taxon>Ixodida</taxon>
        <taxon>Ixodoidea</taxon>
        <taxon>Ixodidae</taxon>
        <taxon>Ixodinae</taxon>
        <taxon>Ixodes</taxon>
    </lineage>
</organism>
<evidence type="ECO:0000256" key="9">
    <source>
        <dbReference type="ARBA" id="ARBA00023242"/>
    </source>
</evidence>
<dbReference type="PROSITE" id="PS00028">
    <property type="entry name" value="ZINC_FINGER_C2H2_1"/>
    <property type="match status" value="7"/>
</dbReference>
<feature type="domain" description="C2H2-type" evidence="12">
    <location>
        <begin position="718"/>
        <end position="745"/>
    </location>
</feature>
<dbReference type="InterPro" id="IPR013087">
    <property type="entry name" value="Znf_C2H2_type"/>
</dbReference>
<dbReference type="InterPro" id="IPR036236">
    <property type="entry name" value="Znf_C2H2_sf"/>
</dbReference>
<dbReference type="AlphaFoldDB" id="A0A147BC91"/>
<dbReference type="GO" id="GO:0000981">
    <property type="term" value="F:DNA-binding transcription factor activity, RNA polymerase II-specific"/>
    <property type="evidence" value="ECO:0007669"/>
    <property type="project" value="TreeGrafter"/>
</dbReference>
<dbReference type="GO" id="GO:0000978">
    <property type="term" value="F:RNA polymerase II cis-regulatory region sequence-specific DNA binding"/>
    <property type="evidence" value="ECO:0007669"/>
    <property type="project" value="TreeGrafter"/>
</dbReference>
<keyword evidence="9" id="KW-0539">Nucleus</keyword>
<evidence type="ECO:0000256" key="2">
    <source>
        <dbReference type="ARBA" id="ARBA00022723"/>
    </source>
</evidence>
<evidence type="ECO:0000256" key="4">
    <source>
        <dbReference type="ARBA" id="ARBA00022771"/>
    </source>
</evidence>
<feature type="domain" description="C2H2-type" evidence="12">
    <location>
        <begin position="600"/>
        <end position="627"/>
    </location>
</feature>
<keyword evidence="3" id="KW-0677">Repeat</keyword>
<keyword evidence="8" id="KW-0804">Transcription</keyword>
<dbReference type="Gene3D" id="3.30.160.60">
    <property type="entry name" value="Classic Zinc Finger"/>
    <property type="match status" value="6"/>
</dbReference>
<evidence type="ECO:0000313" key="13">
    <source>
        <dbReference type="EMBL" id="JAR88397.1"/>
    </source>
</evidence>
<dbReference type="PANTHER" id="PTHR24384">
    <property type="entry name" value="FINGER PUTATIVE TRANSCRIPTION FACTOR FAMILY-RELATED"/>
    <property type="match status" value="1"/>
</dbReference>
<evidence type="ECO:0000259" key="12">
    <source>
        <dbReference type="PROSITE" id="PS50157"/>
    </source>
</evidence>
<dbReference type="SMART" id="SM00355">
    <property type="entry name" value="ZnF_C2H2"/>
    <property type="match status" value="9"/>
</dbReference>
<evidence type="ECO:0000256" key="7">
    <source>
        <dbReference type="ARBA" id="ARBA00023125"/>
    </source>
</evidence>
<keyword evidence="7" id="KW-0238">DNA-binding</keyword>
<feature type="domain" description="C2H2-type" evidence="12">
    <location>
        <begin position="491"/>
        <end position="518"/>
    </location>
</feature>
<keyword evidence="6" id="KW-0805">Transcription regulation</keyword>
<evidence type="ECO:0000256" key="5">
    <source>
        <dbReference type="ARBA" id="ARBA00022833"/>
    </source>
</evidence>
<dbReference type="GO" id="GO:0005634">
    <property type="term" value="C:nucleus"/>
    <property type="evidence" value="ECO:0007669"/>
    <property type="project" value="UniProtKB-SubCell"/>
</dbReference>
<proteinExistence type="predicted"/>
<dbReference type="InterPro" id="IPR050752">
    <property type="entry name" value="C2H2-ZF_domain"/>
</dbReference>
<accession>A0A147BC91</accession>
<comment type="subcellular location">
    <subcellularLocation>
        <location evidence="1">Nucleus</location>
    </subcellularLocation>
</comment>
<dbReference type="GO" id="GO:0008270">
    <property type="term" value="F:zinc ion binding"/>
    <property type="evidence" value="ECO:0007669"/>
    <property type="project" value="UniProtKB-KW"/>
</dbReference>
<evidence type="ECO:0000256" key="8">
    <source>
        <dbReference type="ARBA" id="ARBA00023163"/>
    </source>
</evidence>
<evidence type="ECO:0000256" key="6">
    <source>
        <dbReference type="ARBA" id="ARBA00023015"/>
    </source>
</evidence>
<dbReference type="PROSITE" id="PS50157">
    <property type="entry name" value="ZINC_FINGER_C2H2_2"/>
    <property type="match status" value="8"/>
</dbReference>
<sequence>MFVAACYSSPDPATEDAQDSLAQPCMSEDSPCAAGREREIEKDPSLGRVTVETIIGSAPQWPTEWSSNEPGLPVTMQKPPGDPVVTPGRMPSHSEASPSPVSAVVQANGESRLTFLRCVDSSGKVLLLPTASLSNGTRFLATSTASWTPRNDTNTSTSCTVPTGRRLSPAPASSEATATVHPAVAQAVVPTMSLAVAHAAMSTTAVGPAPVGSAPVGHRRLTVGSKTYAAVVLRTSNGSDDRILLIPSNSPKPKGPVVASGSGMPKTSDASLQKVSEVSPLATPQSVVSDERQPKHLWDPPEFMLEAKALQERLSSIWLRDFQELDQAIFAVASLFPLVCSHRVRRMACFPFAAVDSDTYLKWPTPKQRASEWLRASDVRRVLRKKMGEQRPVTWAWSKEMITRKKIMLLCRSRGLVPSASAADHLQAKGDAISARPIPTGKQPLEHQQSSTTFPNKHKLTADVSSGPSGVLDVSSESSRSRQHPFTAELHECEYCLAVFPKRNRLERHLAIHTGDTPYECRFCPMSFASKDDLTKHALSHAGEHPFNCSVCAKSFHTRAQLVTHRLTHTPKGPHGCPKCSASFYLKSSFDAHLKYHVPYQCSLCSASFSGEDELARHSRSHVCEPLFKRGAYAGGFHTGALRDAPMIAHPPQTMHKCPRCSRTFPLRSSLDVHLECHSRYRCRFCPVFFADEASLARHVCSRKRHVLWRSHVKKHPFTCHTCVARFRTMTELVVHGLTHASKKRHRCPQCTSSFYLRSSLDTHLKCHMFERSFATL</sequence>
<feature type="domain" description="C2H2-type" evidence="12">
    <location>
        <begin position="575"/>
        <end position="597"/>
    </location>
</feature>
<keyword evidence="5" id="KW-0862">Zinc</keyword>
<evidence type="ECO:0000256" key="1">
    <source>
        <dbReference type="ARBA" id="ARBA00004123"/>
    </source>
</evidence>
<dbReference type="FunFam" id="3.30.160.60:FF:000446">
    <property type="entry name" value="Zinc finger protein"/>
    <property type="match status" value="1"/>
</dbReference>
<feature type="region of interest" description="Disordered" evidence="11">
    <location>
        <begin position="1"/>
        <end position="36"/>
    </location>
</feature>
<feature type="domain" description="C2H2-type" evidence="12">
    <location>
        <begin position="519"/>
        <end position="546"/>
    </location>
</feature>
<dbReference type="SUPFAM" id="SSF57667">
    <property type="entry name" value="beta-beta-alpha zinc fingers"/>
    <property type="match status" value="4"/>
</dbReference>
<dbReference type="Pfam" id="PF22951">
    <property type="entry name" value="3HBD"/>
    <property type="match status" value="1"/>
</dbReference>
<feature type="domain" description="C2H2-type" evidence="12">
    <location>
        <begin position="656"/>
        <end position="683"/>
    </location>
</feature>
<keyword evidence="2" id="KW-0479">Metal-binding</keyword>
<evidence type="ECO:0000256" key="10">
    <source>
        <dbReference type="PROSITE-ProRule" id="PRU00042"/>
    </source>
</evidence>
<dbReference type="EMBL" id="GEGO01007007">
    <property type="protein sequence ID" value="JAR88397.1"/>
    <property type="molecule type" value="Transcribed_RNA"/>
</dbReference>
<feature type="compositionally biased region" description="Polar residues" evidence="11">
    <location>
        <begin position="150"/>
        <end position="161"/>
    </location>
</feature>
<feature type="domain" description="C2H2-type" evidence="12">
    <location>
        <begin position="746"/>
        <end position="773"/>
    </location>
</feature>
<dbReference type="Pfam" id="PF00096">
    <property type="entry name" value="zf-C2H2"/>
    <property type="match status" value="2"/>
</dbReference>
<feature type="domain" description="C2H2-type" evidence="12">
    <location>
        <begin position="547"/>
        <end position="574"/>
    </location>
</feature>